<gene>
    <name evidence="3" type="ORF">LMG3458_05564</name>
</gene>
<keyword evidence="2" id="KW-0732">Signal</keyword>
<dbReference type="RefSeq" id="WP_175193849.1">
    <property type="nucleotide sequence ID" value="NZ_CADIJO010000031.1"/>
</dbReference>
<reference evidence="3 4" key="1">
    <citation type="submission" date="2020-04" db="EMBL/GenBank/DDBJ databases">
        <authorList>
            <person name="De Canck E."/>
        </authorList>
    </citation>
    <scope>NUCLEOTIDE SEQUENCE [LARGE SCALE GENOMIC DNA]</scope>
    <source>
        <strain evidence="3 4">LMG 3458</strain>
    </source>
</reference>
<dbReference type="Proteomes" id="UP000494111">
    <property type="component" value="Unassembled WGS sequence"/>
</dbReference>
<evidence type="ECO:0008006" key="5">
    <source>
        <dbReference type="Google" id="ProtNLM"/>
    </source>
</evidence>
<evidence type="ECO:0000313" key="4">
    <source>
        <dbReference type="Proteomes" id="UP000494111"/>
    </source>
</evidence>
<dbReference type="EMBL" id="CADIJO010000031">
    <property type="protein sequence ID" value="CAB3738879.1"/>
    <property type="molecule type" value="Genomic_DNA"/>
</dbReference>
<evidence type="ECO:0000256" key="1">
    <source>
        <dbReference type="SAM" id="MobiDB-lite"/>
    </source>
</evidence>
<name>A0A6S7C4I3_9BURK</name>
<feature type="signal peptide" evidence="2">
    <location>
        <begin position="1"/>
        <end position="27"/>
    </location>
</feature>
<feature type="compositionally biased region" description="Low complexity" evidence="1">
    <location>
        <begin position="44"/>
        <end position="62"/>
    </location>
</feature>
<evidence type="ECO:0000313" key="3">
    <source>
        <dbReference type="EMBL" id="CAB3738879.1"/>
    </source>
</evidence>
<organism evidence="3 4">
    <name type="scientific">Achromobacter deleyi</name>
    <dbReference type="NCBI Taxonomy" id="1353891"/>
    <lineage>
        <taxon>Bacteria</taxon>
        <taxon>Pseudomonadati</taxon>
        <taxon>Pseudomonadota</taxon>
        <taxon>Betaproteobacteria</taxon>
        <taxon>Burkholderiales</taxon>
        <taxon>Alcaligenaceae</taxon>
        <taxon>Achromobacter</taxon>
    </lineage>
</organism>
<dbReference type="AlphaFoldDB" id="A0A6S7C4I3"/>
<protein>
    <recommendedName>
        <fullName evidence="5">Lipoprotein</fullName>
    </recommendedName>
</protein>
<evidence type="ECO:0000256" key="2">
    <source>
        <dbReference type="SAM" id="SignalP"/>
    </source>
</evidence>
<accession>A0A6S7C4I3</accession>
<sequence>MNTSPILRAFLRLGAVLMIAATLTACGGDKDDDSDSGTPGGGNPETPTQPTQPVKPQLRCAP</sequence>
<feature type="chain" id="PRO_5028985658" description="Lipoprotein" evidence="2">
    <location>
        <begin position="28"/>
        <end position="62"/>
    </location>
</feature>
<feature type="region of interest" description="Disordered" evidence="1">
    <location>
        <begin position="26"/>
        <end position="62"/>
    </location>
</feature>
<proteinExistence type="predicted"/>